<evidence type="ECO:0000313" key="2">
    <source>
        <dbReference type="Proteomes" id="UP000242715"/>
    </source>
</evidence>
<evidence type="ECO:0000313" key="1">
    <source>
        <dbReference type="EMBL" id="GAU43210.1"/>
    </source>
</evidence>
<sequence length="104" mass="12239">MDNFDIPNFNHHRERHLTLSNNWLMEDFVALKTWLFRSVHIIEMQHNQTSEPGQLRTCHSMTGPTPMRGKNEARKKQVMSGFQPTTISHIKLKILKNNVMYPPI</sequence>
<gene>
    <name evidence="1" type="ORF">TSUD_300970</name>
</gene>
<dbReference type="Proteomes" id="UP000242715">
    <property type="component" value="Unassembled WGS sequence"/>
</dbReference>
<protein>
    <submittedName>
        <fullName evidence="1">Uncharacterized protein</fullName>
    </submittedName>
</protein>
<proteinExistence type="predicted"/>
<name>A0A2Z6P214_TRISU</name>
<accession>A0A2Z6P214</accession>
<reference evidence="2" key="1">
    <citation type="journal article" date="2017" name="Front. Plant Sci.">
        <title>Climate Clever Clovers: New Paradigm to Reduce the Environmental Footprint of Ruminants by Breeding Low Methanogenic Forages Utilizing Haplotype Variation.</title>
        <authorList>
            <person name="Kaur P."/>
            <person name="Appels R."/>
            <person name="Bayer P.E."/>
            <person name="Keeble-Gagnere G."/>
            <person name="Wang J."/>
            <person name="Hirakawa H."/>
            <person name="Shirasawa K."/>
            <person name="Vercoe P."/>
            <person name="Stefanova K."/>
            <person name="Durmic Z."/>
            <person name="Nichols P."/>
            <person name="Revell C."/>
            <person name="Isobe S.N."/>
            <person name="Edwards D."/>
            <person name="Erskine W."/>
        </authorList>
    </citation>
    <scope>NUCLEOTIDE SEQUENCE [LARGE SCALE GENOMIC DNA]</scope>
    <source>
        <strain evidence="2">cv. Daliak</strain>
    </source>
</reference>
<organism evidence="1 2">
    <name type="scientific">Trifolium subterraneum</name>
    <name type="common">Subterranean clover</name>
    <dbReference type="NCBI Taxonomy" id="3900"/>
    <lineage>
        <taxon>Eukaryota</taxon>
        <taxon>Viridiplantae</taxon>
        <taxon>Streptophyta</taxon>
        <taxon>Embryophyta</taxon>
        <taxon>Tracheophyta</taxon>
        <taxon>Spermatophyta</taxon>
        <taxon>Magnoliopsida</taxon>
        <taxon>eudicotyledons</taxon>
        <taxon>Gunneridae</taxon>
        <taxon>Pentapetalae</taxon>
        <taxon>rosids</taxon>
        <taxon>fabids</taxon>
        <taxon>Fabales</taxon>
        <taxon>Fabaceae</taxon>
        <taxon>Papilionoideae</taxon>
        <taxon>50 kb inversion clade</taxon>
        <taxon>NPAAA clade</taxon>
        <taxon>Hologalegina</taxon>
        <taxon>IRL clade</taxon>
        <taxon>Trifolieae</taxon>
        <taxon>Trifolium</taxon>
    </lineage>
</organism>
<dbReference type="EMBL" id="DF973961">
    <property type="protein sequence ID" value="GAU43210.1"/>
    <property type="molecule type" value="Genomic_DNA"/>
</dbReference>
<dbReference type="AlphaFoldDB" id="A0A2Z6P214"/>
<keyword evidence="2" id="KW-1185">Reference proteome</keyword>